<evidence type="ECO:0000313" key="1">
    <source>
        <dbReference type="EMBL" id="GFP95523.1"/>
    </source>
</evidence>
<accession>A0A830CI36</accession>
<dbReference type="EMBL" id="BMAC01000393">
    <property type="protein sequence ID" value="GFP95523.1"/>
    <property type="molecule type" value="Genomic_DNA"/>
</dbReference>
<name>A0A830CI36_9LAMI</name>
<evidence type="ECO:0000313" key="2">
    <source>
        <dbReference type="Proteomes" id="UP000653305"/>
    </source>
</evidence>
<organism evidence="1 2">
    <name type="scientific">Phtheirospermum japonicum</name>
    <dbReference type="NCBI Taxonomy" id="374723"/>
    <lineage>
        <taxon>Eukaryota</taxon>
        <taxon>Viridiplantae</taxon>
        <taxon>Streptophyta</taxon>
        <taxon>Embryophyta</taxon>
        <taxon>Tracheophyta</taxon>
        <taxon>Spermatophyta</taxon>
        <taxon>Magnoliopsida</taxon>
        <taxon>eudicotyledons</taxon>
        <taxon>Gunneridae</taxon>
        <taxon>Pentapetalae</taxon>
        <taxon>asterids</taxon>
        <taxon>lamiids</taxon>
        <taxon>Lamiales</taxon>
        <taxon>Orobanchaceae</taxon>
        <taxon>Orobanchaceae incertae sedis</taxon>
        <taxon>Phtheirospermum</taxon>
    </lineage>
</organism>
<gene>
    <name evidence="1" type="ORF">PHJA_001696600</name>
</gene>
<reference evidence="1" key="1">
    <citation type="submission" date="2020-07" db="EMBL/GenBank/DDBJ databases">
        <title>Ethylene signaling mediates host invasion by parasitic plants.</title>
        <authorList>
            <person name="Yoshida S."/>
        </authorList>
    </citation>
    <scope>NUCLEOTIDE SEQUENCE</scope>
    <source>
        <strain evidence="1">Okayama</strain>
    </source>
</reference>
<proteinExistence type="predicted"/>
<protein>
    <submittedName>
        <fullName evidence="1">Uncharacterized protein</fullName>
    </submittedName>
</protein>
<feature type="non-terminal residue" evidence="1">
    <location>
        <position position="1"/>
    </location>
</feature>
<keyword evidence="2" id="KW-1185">Reference proteome</keyword>
<comment type="caution">
    <text evidence="1">The sequence shown here is derived from an EMBL/GenBank/DDBJ whole genome shotgun (WGS) entry which is preliminary data.</text>
</comment>
<dbReference type="AlphaFoldDB" id="A0A830CI36"/>
<sequence length="109" mass="12717">SFTHGPHKPSLLHSRHHFPGFHTHLRLRRLLHRLQTQGPKDLHQRRLSLVLLRRQLHRQLQLLPIRHRQEPQPCRILSRQGGARLHTACTSVTGCPPPNRPIQRLVGPK</sequence>
<dbReference type="Proteomes" id="UP000653305">
    <property type="component" value="Unassembled WGS sequence"/>
</dbReference>